<accession>A0A176WFT4</accession>
<evidence type="ECO:0000313" key="2">
    <source>
        <dbReference type="EMBL" id="OAE31764.1"/>
    </source>
</evidence>
<protein>
    <submittedName>
        <fullName evidence="2">Uncharacterized protein</fullName>
    </submittedName>
</protein>
<keyword evidence="1" id="KW-0175">Coiled coil</keyword>
<evidence type="ECO:0000256" key="1">
    <source>
        <dbReference type="SAM" id="Coils"/>
    </source>
</evidence>
<dbReference type="Proteomes" id="UP000077202">
    <property type="component" value="Unassembled WGS sequence"/>
</dbReference>
<keyword evidence="3" id="KW-1185">Reference proteome</keyword>
<name>A0A176WFT4_MARPO</name>
<sequence length="228" mass="25424">MREDQLREKEIECKVLQLNLAKESGRCAELEETCGGLRISNKNGQKMTVDLLARLEKSREAYDAAVQRSERLIKTAERQEKKYVEELVKVEAQRAEEVRIVEELWGKIAEAKTAEEDLCSKVVEIAVPARIRDVRIANSEVAEARFARATVVSTEASKSARQKQIVEIVKTVLEGFDEALLNAELEIFNVLRRLGAEISSDDAVTATSDGTAPETDSPQAVEILELPL</sequence>
<feature type="coiled-coil region" evidence="1">
    <location>
        <begin position="13"/>
        <end position="93"/>
    </location>
</feature>
<organism evidence="2 3">
    <name type="scientific">Marchantia polymorpha subsp. ruderalis</name>
    <dbReference type="NCBI Taxonomy" id="1480154"/>
    <lineage>
        <taxon>Eukaryota</taxon>
        <taxon>Viridiplantae</taxon>
        <taxon>Streptophyta</taxon>
        <taxon>Embryophyta</taxon>
        <taxon>Marchantiophyta</taxon>
        <taxon>Marchantiopsida</taxon>
        <taxon>Marchantiidae</taxon>
        <taxon>Marchantiales</taxon>
        <taxon>Marchantiaceae</taxon>
        <taxon>Marchantia</taxon>
    </lineage>
</organism>
<comment type="caution">
    <text evidence="2">The sequence shown here is derived from an EMBL/GenBank/DDBJ whole genome shotgun (WGS) entry which is preliminary data.</text>
</comment>
<evidence type="ECO:0000313" key="3">
    <source>
        <dbReference type="Proteomes" id="UP000077202"/>
    </source>
</evidence>
<reference evidence="2" key="1">
    <citation type="submission" date="2016-03" db="EMBL/GenBank/DDBJ databases">
        <title>Mechanisms controlling the formation of the plant cell surface in tip-growing cells are functionally conserved among land plants.</title>
        <authorList>
            <person name="Honkanen S."/>
            <person name="Jones V.A."/>
            <person name="Morieri G."/>
            <person name="Champion C."/>
            <person name="Hetherington A.J."/>
            <person name="Kelly S."/>
            <person name="Saint-Marcoux D."/>
            <person name="Proust H."/>
            <person name="Prescott H."/>
            <person name="Dolan L."/>
        </authorList>
    </citation>
    <scope>NUCLEOTIDE SEQUENCE [LARGE SCALE GENOMIC DNA]</scope>
    <source>
        <tissue evidence="2">Whole gametophyte</tissue>
    </source>
</reference>
<dbReference type="EMBL" id="LVLJ01000985">
    <property type="protein sequence ID" value="OAE31764.1"/>
    <property type="molecule type" value="Genomic_DNA"/>
</dbReference>
<gene>
    <name evidence="2" type="ORF">AXG93_4874s1290</name>
</gene>
<dbReference type="AlphaFoldDB" id="A0A176WFT4"/>
<proteinExistence type="predicted"/>